<feature type="compositionally biased region" description="Acidic residues" evidence="1">
    <location>
        <begin position="153"/>
        <end position="164"/>
    </location>
</feature>
<dbReference type="OrthoDB" id="6159110at2759"/>
<feature type="region of interest" description="Disordered" evidence="1">
    <location>
        <begin position="1"/>
        <end position="56"/>
    </location>
</feature>
<evidence type="ECO:0000256" key="1">
    <source>
        <dbReference type="SAM" id="MobiDB-lite"/>
    </source>
</evidence>
<feature type="compositionally biased region" description="Acidic residues" evidence="1">
    <location>
        <begin position="327"/>
        <end position="337"/>
    </location>
</feature>
<feature type="compositionally biased region" description="Polar residues" evidence="1">
    <location>
        <begin position="165"/>
        <end position="176"/>
    </location>
</feature>
<organism evidence="2 3">
    <name type="scientific">Elysia chlorotica</name>
    <name type="common">Eastern emerald elysia</name>
    <name type="synonym">Sea slug</name>
    <dbReference type="NCBI Taxonomy" id="188477"/>
    <lineage>
        <taxon>Eukaryota</taxon>
        <taxon>Metazoa</taxon>
        <taxon>Spiralia</taxon>
        <taxon>Lophotrochozoa</taxon>
        <taxon>Mollusca</taxon>
        <taxon>Gastropoda</taxon>
        <taxon>Heterobranchia</taxon>
        <taxon>Euthyneura</taxon>
        <taxon>Panpulmonata</taxon>
        <taxon>Sacoglossa</taxon>
        <taxon>Placobranchoidea</taxon>
        <taxon>Plakobranchidae</taxon>
        <taxon>Elysia</taxon>
    </lineage>
</organism>
<feature type="compositionally biased region" description="Basic and acidic residues" evidence="1">
    <location>
        <begin position="142"/>
        <end position="152"/>
    </location>
</feature>
<evidence type="ECO:0000313" key="3">
    <source>
        <dbReference type="Proteomes" id="UP000271974"/>
    </source>
</evidence>
<feature type="compositionally biased region" description="Polar residues" evidence="1">
    <location>
        <begin position="83"/>
        <end position="95"/>
    </location>
</feature>
<feature type="compositionally biased region" description="Basic and acidic residues" evidence="1">
    <location>
        <begin position="282"/>
        <end position="298"/>
    </location>
</feature>
<feature type="compositionally biased region" description="Basic residues" evidence="1">
    <location>
        <begin position="218"/>
        <end position="228"/>
    </location>
</feature>
<reference evidence="2 3" key="1">
    <citation type="submission" date="2019-01" db="EMBL/GenBank/DDBJ databases">
        <title>A draft genome assembly of the solar-powered sea slug Elysia chlorotica.</title>
        <authorList>
            <person name="Cai H."/>
            <person name="Li Q."/>
            <person name="Fang X."/>
            <person name="Li J."/>
            <person name="Curtis N.E."/>
            <person name="Altenburger A."/>
            <person name="Shibata T."/>
            <person name="Feng M."/>
            <person name="Maeda T."/>
            <person name="Schwartz J.A."/>
            <person name="Shigenobu S."/>
            <person name="Lundholm N."/>
            <person name="Nishiyama T."/>
            <person name="Yang H."/>
            <person name="Hasebe M."/>
            <person name="Li S."/>
            <person name="Pierce S.K."/>
            <person name="Wang J."/>
        </authorList>
    </citation>
    <scope>NUCLEOTIDE SEQUENCE [LARGE SCALE GENOMIC DNA]</scope>
    <source>
        <strain evidence="2">EC2010</strain>
        <tissue evidence="2">Whole organism of an adult</tissue>
    </source>
</reference>
<feature type="compositionally biased region" description="Basic and acidic residues" evidence="1">
    <location>
        <begin position="305"/>
        <end position="326"/>
    </location>
</feature>
<comment type="caution">
    <text evidence="2">The sequence shown here is derived from an EMBL/GenBank/DDBJ whole genome shotgun (WGS) entry which is preliminary data.</text>
</comment>
<dbReference type="Proteomes" id="UP000271974">
    <property type="component" value="Unassembled WGS sequence"/>
</dbReference>
<proteinExistence type="predicted"/>
<evidence type="ECO:0000313" key="2">
    <source>
        <dbReference type="EMBL" id="RUS77712.1"/>
    </source>
</evidence>
<dbReference type="AlphaFoldDB" id="A0A3S1B8N4"/>
<protein>
    <submittedName>
        <fullName evidence="2">Uncharacterized protein</fullName>
    </submittedName>
</protein>
<feature type="compositionally biased region" description="Polar residues" evidence="1">
    <location>
        <begin position="108"/>
        <end position="122"/>
    </location>
</feature>
<dbReference type="EMBL" id="RQTK01000558">
    <property type="protein sequence ID" value="RUS77712.1"/>
    <property type="molecule type" value="Genomic_DNA"/>
</dbReference>
<name>A0A3S1B8N4_ELYCH</name>
<feature type="compositionally biased region" description="Basic and acidic residues" evidence="1">
    <location>
        <begin position="183"/>
        <end position="192"/>
    </location>
</feature>
<feature type="compositionally biased region" description="Basic and acidic residues" evidence="1">
    <location>
        <begin position="230"/>
        <end position="240"/>
    </location>
</feature>
<sequence>MTFDLLGARRKKRQTKLDRPASADVSQAMLSSGDAAASDGDTLSNGDTPVKSGKSRTRLWDSFLSKTRKIRIRKSKAPAAESSKLQARASSQPNIPISADESFRSRPMSASSPDETNKTFPSGPSKDRWRDYGIVDDEDDIDNKAYRRRREDDGNDEDDEDDESNALNRPGSSSNLRRAVYRRAPEMNENSRTRSSSSNDDIYDSTHERSVTDQTPVTRKRVGRRFFHRQTPDDGYRSSQDHSNNNSGNVDKVSRLPPSGNRRARANDLNNDLSSTPKKGNPAHEPRSLSREDLDRADSPAGSEDVVRENHRASEAVPEDDRRESMGVEEAEPEEDGVPVVEQSDLQNLGDRQCHLFQSRAATWPPSLVIL</sequence>
<feature type="region of interest" description="Disordered" evidence="1">
    <location>
        <begin position="71"/>
        <end position="339"/>
    </location>
</feature>
<gene>
    <name evidence="2" type="ORF">EGW08_014524</name>
</gene>
<accession>A0A3S1B8N4</accession>
<keyword evidence="3" id="KW-1185">Reference proteome</keyword>